<proteinExistence type="predicted"/>
<accession>A0ABQ9T5B3</accession>
<gene>
    <name evidence="1" type="ORF">CPAR01_00922</name>
</gene>
<evidence type="ECO:0000313" key="1">
    <source>
        <dbReference type="EMBL" id="KAK1546955.1"/>
    </source>
</evidence>
<dbReference type="EMBL" id="MOPA01000001">
    <property type="protein sequence ID" value="KAK1546955.1"/>
    <property type="molecule type" value="Genomic_DNA"/>
</dbReference>
<sequence>MGHQKVLRGEYALEDEANGFEVTLLPWNKAIRPGRKINMAMKFRRVEEGSKAEDHVYICPGCHAVRSDAQDDQINLKCSLITSNESIRKEDRFIEEAGFIKFTHTP</sequence>
<dbReference type="GeneID" id="85369111"/>
<name>A0ABQ9T5B3_9PEZI</name>
<keyword evidence="2" id="KW-1185">Reference proteome</keyword>
<dbReference type="RefSeq" id="XP_060356069.1">
    <property type="nucleotide sequence ID" value="XM_060485212.1"/>
</dbReference>
<protein>
    <submittedName>
        <fullName evidence="1">Uncharacterized protein</fullName>
    </submittedName>
</protein>
<evidence type="ECO:0000313" key="2">
    <source>
        <dbReference type="Proteomes" id="UP001241169"/>
    </source>
</evidence>
<organism evidence="1 2">
    <name type="scientific">Colletotrichum paranaense</name>
    <dbReference type="NCBI Taxonomy" id="1914294"/>
    <lineage>
        <taxon>Eukaryota</taxon>
        <taxon>Fungi</taxon>
        <taxon>Dikarya</taxon>
        <taxon>Ascomycota</taxon>
        <taxon>Pezizomycotina</taxon>
        <taxon>Sordariomycetes</taxon>
        <taxon>Hypocreomycetidae</taxon>
        <taxon>Glomerellales</taxon>
        <taxon>Glomerellaceae</taxon>
        <taxon>Colletotrichum</taxon>
        <taxon>Colletotrichum acutatum species complex</taxon>
    </lineage>
</organism>
<comment type="caution">
    <text evidence="1">The sequence shown here is derived from an EMBL/GenBank/DDBJ whole genome shotgun (WGS) entry which is preliminary data.</text>
</comment>
<dbReference type="Proteomes" id="UP001241169">
    <property type="component" value="Unassembled WGS sequence"/>
</dbReference>
<reference evidence="1 2" key="1">
    <citation type="submission" date="2016-10" db="EMBL/GenBank/DDBJ databases">
        <title>The genome sequence of Colletotrichum fioriniae PJ7.</title>
        <authorList>
            <person name="Baroncelli R."/>
        </authorList>
    </citation>
    <scope>NUCLEOTIDE SEQUENCE [LARGE SCALE GENOMIC DNA]</scope>
    <source>
        <strain evidence="1 2">IMI 384185</strain>
    </source>
</reference>